<feature type="compositionally biased region" description="Polar residues" evidence="4">
    <location>
        <begin position="226"/>
        <end position="240"/>
    </location>
</feature>
<dbReference type="InterPro" id="IPR011016">
    <property type="entry name" value="Znf_RING-CH"/>
</dbReference>
<dbReference type="InterPro" id="IPR013083">
    <property type="entry name" value="Znf_RING/FYVE/PHD"/>
</dbReference>
<reference evidence="7" key="1">
    <citation type="journal article" date="2016" name="Nat. Commun.">
        <title>The Gonium pectorale genome demonstrates co-option of cell cycle regulation during the evolution of multicellularity.</title>
        <authorList>
            <person name="Hanschen E.R."/>
            <person name="Marriage T.N."/>
            <person name="Ferris P.J."/>
            <person name="Hamaji T."/>
            <person name="Toyoda A."/>
            <person name="Fujiyama A."/>
            <person name="Neme R."/>
            <person name="Noguchi H."/>
            <person name="Minakuchi Y."/>
            <person name="Suzuki M."/>
            <person name="Kawai-Toyooka H."/>
            <person name="Smith D.R."/>
            <person name="Sparks H."/>
            <person name="Anderson J."/>
            <person name="Bakaric R."/>
            <person name="Luria V."/>
            <person name="Karger A."/>
            <person name="Kirschner M.W."/>
            <person name="Durand P.M."/>
            <person name="Michod R.E."/>
            <person name="Nozaki H."/>
            <person name="Olson B.J."/>
        </authorList>
    </citation>
    <scope>NUCLEOTIDE SEQUENCE [LARGE SCALE GENOMIC DNA]</scope>
    <source>
        <strain evidence="7">NIES-2863</strain>
    </source>
</reference>
<accession>A0A150GI63</accession>
<protein>
    <recommendedName>
        <fullName evidence="5">RING-CH-type domain-containing protein</fullName>
    </recommendedName>
</protein>
<organism evidence="6 7">
    <name type="scientific">Gonium pectorale</name>
    <name type="common">Green alga</name>
    <dbReference type="NCBI Taxonomy" id="33097"/>
    <lineage>
        <taxon>Eukaryota</taxon>
        <taxon>Viridiplantae</taxon>
        <taxon>Chlorophyta</taxon>
        <taxon>core chlorophytes</taxon>
        <taxon>Chlorophyceae</taxon>
        <taxon>CS clade</taxon>
        <taxon>Chlamydomonadales</taxon>
        <taxon>Volvocaceae</taxon>
        <taxon>Gonium</taxon>
    </lineage>
</organism>
<feature type="compositionally biased region" description="Pro residues" evidence="4">
    <location>
        <begin position="243"/>
        <end position="255"/>
    </location>
</feature>
<evidence type="ECO:0000256" key="2">
    <source>
        <dbReference type="ARBA" id="ARBA00022771"/>
    </source>
</evidence>
<proteinExistence type="predicted"/>
<evidence type="ECO:0000313" key="7">
    <source>
        <dbReference type="Proteomes" id="UP000075714"/>
    </source>
</evidence>
<feature type="domain" description="RING-CH-type" evidence="5">
    <location>
        <begin position="48"/>
        <end position="111"/>
    </location>
</feature>
<dbReference type="PROSITE" id="PS51292">
    <property type="entry name" value="ZF_RING_CH"/>
    <property type="match status" value="1"/>
</dbReference>
<dbReference type="Proteomes" id="UP000075714">
    <property type="component" value="Unassembled WGS sequence"/>
</dbReference>
<feature type="region of interest" description="Disordered" evidence="4">
    <location>
        <begin position="322"/>
        <end position="344"/>
    </location>
</feature>
<keyword evidence="3" id="KW-0862">Zinc</keyword>
<dbReference type="Gene3D" id="3.30.40.10">
    <property type="entry name" value="Zinc/RING finger domain, C3HC4 (zinc finger)"/>
    <property type="match status" value="1"/>
</dbReference>
<dbReference type="AlphaFoldDB" id="A0A150GI63"/>
<evidence type="ECO:0000256" key="4">
    <source>
        <dbReference type="SAM" id="MobiDB-lite"/>
    </source>
</evidence>
<comment type="caution">
    <text evidence="6">The sequence shown here is derived from an EMBL/GenBank/DDBJ whole genome shotgun (WGS) entry which is preliminary data.</text>
</comment>
<keyword evidence="1" id="KW-0479">Metal-binding</keyword>
<evidence type="ECO:0000313" key="6">
    <source>
        <dbReference type="EMBL" id="KXZ49516.1"/>
    </source>
</evidence>
<sequence length="385" mass="39387">MNEPVHVGSASAAVGWAPGSVSAASGLEGCRHLREGPSTTRDARGSDSGSADGDVCWLCLGGEDEGLGRLVAPCRCPRLCHPGCLSRWQLHCAGRQEEKLCRFCGDTLPDWRHVPPAGLVVEGCMPPPPPAVEAPPAYMRISYNGRSHKIRVRPGPEGTRQFIEDCRQLLKIPTHLDFDVVFHCKEPATQSDLRFRGLDAFDAAVYCASLANHAAAAAQQQQQQQPLQTPADQGMQQQASAPCPLPAPPPPPPRPLVRATSEMAQELARLAADALTSSGGAATADGLDANAGGAGIGIEDADVDMAEAAGVVPYIGSESPSSAAAFDSEDGDAPVARGFSSGGGDVSSVGVSGGGGGSPGLPGSLASLAAAVGNVIGAFRRCGSC</sequence>
<evidence type="ECO:0000256" key="3">
    <source>
        <dbReference type="ARBA" id="ARBA00022833"/>
    </source>
</evidence>
<keyword evidence="7" id="KW-1185">Reference proteome</keyword>
<name>A0A150GI63_GONPE</name>
<keyword evidence="2" id="KW-0863">Zinc-finger</keyword>
<dbReference type="OrthoDB" id="547044at2759"/>
<feature type="region of interest" description="Disordered" evidence="4">
    <location>
        <begin position="219"/>
        <end position="257"/>
    </location>
</feature>
<dbReference type="EMBL" id="LSYV01000022">
    <property type="protein sequence ID" value="KXZ49516.1"/>
    <property type="molecule type" value="Genomic_DNA"/>
</dbReference>
<evidence type="ECO:0000259" key="5">
    <source>
        <dbReference type="PROSITE" id="PS51292"/>
    </source>
</evidence>
<gene>
    <name evidence="6" type="ORF">GPECTOR_21g742</name>
</gene>
<dbReference type="GO" id="GO:0008270">
    <property type="term" value="F:zinc ion binding"/>
    <property type="evidence" value="ECO:0007669"/>
    <property type="project" value="UniProtKB-KW"/>
</dbReference>
<evidence type="ECO:0000256" key="1">
    <source>
        <dbReference type="ARBA" id="ARBA00022723"/>
    </source>
</evidence>